<gene>
    <name evidence="2" type="ORF">S01H4_16847</name>
</gene>
<keyword evidence="1" id="KW-1133">Transmembrane helix</keyword>
<keyword evidence="1" id="KW-0472">Membrane</keyword>
<protein>
    <submittedName>
        <fullName evidence="2">Uncharacterized protein</fullName>
    </submittedName>
</protein>
<accession>X0YMN2</accession>
<proteinExistence type="predicted"/>
<keyword evidence="1" id="KW-0812">Transmembrane</keyword>
<feature type="transmembrane region" description="Helical" evidence="1">
    <location>
        <begin position="12"/>
        <end position="32"/>
    </location>
</feature>
<feature type="transmembrane region" description="Helical" evidence="1">
    <location>
        <begin position="38"/>
        <end position="56"/>
    </location>
</feature>
<dbReference type="AlphaFoldDB" id="X0YMN2"/>
<dbReference type="EMBL" id="BART01007404">
    <property type="protein sequence ID" value="GAG57370.1"/>
    <property type="molecule type" value="Genomic_DNA"/>
</dbReference>
<comment type="caution">
    <text evidence="2">The sequence shown here is derived from an EMBL/GenBank/DDBJ whole genome shotgun (WGS) entry which is preliminary data.</text>
</comment>
<name>X0YMN2_9ZZZZ</name>
<organism evidence="2">
    <name type="scientific">marine sediment metagenome</name>
    <dbReference type="NCBI Taxonomy" id="412755"/>
    <lineage>
        <taxon>unclassified sequences</taxon>
        <taxon>metagenomes</taxon>
        <taxon>ecological metagenomes</taxon>
    </lineage>
</organism>
<evidence type="ECO:0000313" key="2">
    <source>
        <dbReference type="EMBL" id="GAG57370.1"/>
    </source>
</evidence>
<sequence length="66" mass="7645">MKNVKIRIRTSIAFIIWAALLTGAFIFTAKHPDAKFDVYAMWLTTGLSAYVSKRLIQRHTKFKETK</sequence>
<reference evidence="2" key="1">
    <citation type="journal article" date="2014" name="Front. Microbiol.">
        <title>High frequency of phylogenetically diverse reductive dehalogenase-homologous genes in deep subseafloor sedimentary metagenomes.</title>
        <authorList>
            <person name="Kawai M."/>
            <person name="Futagami T."/>
            <person name="Toyoda A."/>
            <person name="Takaki Y."/>
            <person name="Nishi S."/>
            <person name="Hori S."/>
            <person name="Arai W."/>
            <person name="Tsubouchi T."/>
            <person name="Morono Y."/>
            <person name="Uchiyama I."/>
            <person name="Ito T."/>
            <person name="Fujiyama A."/>
            <person name="Inagaki F."/>
            <person name="Takami H."/>
        </authorList>
    </citation>
    <scope>NUCLEOTIDE SEQUENCE</scope>
    <source>
        <strain evidence="2">Expedition CK06-06</strain>
    </source>
</reference>
<evidence type="ECO:0000256" key="1">
    <source>
        <dbReference type="SAM" id="Phobius"/>
    </source>
</evidence>